<feature type="region of interest" description="Disordered" evidence="1">
    <location>
        <begin position="151"/>
        <end position="183"/>
    </location>
</feature>
<dbReference type="Proteomes" id="UP000566819">
    <property type="component" value="Unassembled WGS sequence"/>
</dbReference>
<name>A0A8H4RHS8_9HELO</name>
<reference evidence="2 3" key="1">
    <citation type="submission" date="2020-03" db="EMBL/GenBank/DDBJ databases">
        <title>Draft Genome Sequence of Cudoniella acicularis.</title>
        <authorList>
            <person name="Buettner E."/>
            <person name="Kellner H."/>
        </authorList>
    </citation>
    <scope>NUCLEOTIDE SEQUENCE [LARGE SCALE GENOMIC DNA]</scope>
    <source>
        <strain evidence="2 3">DSM 108380</strain>
    </source>
</reference>
<evidence type="ECO:0000313" key="2">
    <source>
        <dbReference type="EMBL" id="KAF4629140.1"/>
    </source>
</evidence>
<evidence type="ECO:0000313" key="3">
    <source>
        <dbReference type="Proteomes" id="UP000566819"/>
    </source>
</evidence>
<accession>A0A8H4RHS8</accession>
<organism evidence="2 3">
    <name type="scientific">Cudoniella acicularis</name>
    <dbReference type="NCBI Taxonomy" id="354080"/>
    <lineage>
        <taxon>Eukaryota</taxon>
        <taxon>Fungi</taxon>
        <taxon>Dikarya</taxon>
        <taxon>Ascomycota</taxon>
        <taxon>Pezizomycotina</taxon>
        <taxon>Leotiomycetes</taxon>
        <taxon>Helotiales</taxon>
        <taxon>Tricladiaceae</taxon>
        <taxon>Cudoniella</taxon>
    </lineage>
</organism>
<dbReference type="AlphaFoldDB" id="A0A8H4RHS8"/>
<proteinExistence type="predicted"/>
<dbReference type="EMBL" id="JAAMPI010000715">
    <property type="protein sequence ID" value="KAF4629140.1"/>
    <property type="molecule type" value="Genomic_DNA"/>
</dbReference>
<protein>
    <submittedName>
        <fullName evidence="2">Uncharacterized protein</fullName>
    </submittedName>
</protein>
<sequence>MPTNLFAEEAFEEIWLHLLVGRSGERDEQLPSHNQFRKLKKQDVQTPIAQLANLTTIVHRENTSNETATSQEIGVIVRLAPNSVVQEVMIAREPLNETMAHVALEADRHGTTQEHQASLAVRALENRITIELLPQIVTSSLPKITLPSRHLMPQRRHPLKEHQEETQPRLPRATVPKTPLGPNAASVKTELVLNTEPVIKTEPKVENRQISPTGHHKVVFGGLVLRF</sequence>
<comment type="caution">
    <text evidence="2">The sequence shown here is derived from an EMBL/GenBank/DDBJ whole genome shotgun (WGS) entry which is preliminary data.</text>
</comment>
<keyword evidence="3" id="KW-1185">Reference proteome</keyword>
<gene>
    <name evidence="2" type="ORF">G7Y89_g9014</name>
</gene>
<evidence type="ECO:0000256" key="1">
    <source>
        <dbReference type="SAM" id="MobiDB-lite"/>
    </source>
</evidence>